<accession>A0A1G4KBI4</accession>
<evidence type="ECO:0000256" key="5">
    <source>
        <dbReference type="ARBA" id="ARBA00023002"/>
    </source>
</evidence>
<proteinExistence type="inferred from homology"/>
<feature type="domain" description="TauD/TfdA-like" evidence="7">
    <location>
        <begin position="22"/>
        <end position="361"/>
    </location>
</feature>
<name>A0A1G4KBI4_9SACH</name>
<evidence type="ECO:0000259" key="7">
    <source>
        <dbReference type="Pfam" id="PF02668"/>
    </source>
</evidence>
<organism evidence="8 9">
    <name type="scientific">Lachancea mirantina</name>
    <dbReference type="NCBI Taxonomy" id="1230905"/>
    <lineage>
        <taxon>Eukaryota</taxon>
        <taxon>Fungi</taxon>
        <taxon>Dikarya</taxon>
        <taxon>Ascomycota</taxon>
        <taxon>Saccharomycotina</taxon>
        <taxon>Saccharomycetes</taxon>
        <taxon>Saccharomycetales</taxon>
        <taxon>Saccharomycetaceae</taxon>
        <taxon>Lachancea</taxon>
    </lineage>
</organism>
<evidence type="ECO:0000256" key="6">
    <source>
        <dbReference type="ARBA" id="ARBA00023004"/>
    </source>
</evidence>
<evidence type="ECO:0000313" key="9">
    <source>
        <dbReference type="Proteomes" id="UP000191024"/>
    </source>
</evidence>
<dbReference type="AlphaFoldDB" id="A0A1G4KBI4"/>
<comment type="similarity">
    <text evidence="2">Belongs to the TfdA dioxygenase family.</text>
</comment>
<dbReference type="GO" id="GO:0051213">
    <property type="term" value="F:dioxygenase activity"/>
    <property type="evidence" value="ECO:0007669"/>
    <property type="project" value="UniProtKB-KW"/>
</dbReference>
<evidence type="ECO:0000256" key="4">
    <source>
        <dbReference type="ARBA" id="ARBA00022964"/>
    </source>
</evidence>
<dbReference type="InterPro" id="IPR051178">
    <property type="entry name" value="TfdA_dioxygenase"/>
</dbReference>
<dbReference type="EMBL" id="LT598469">
    <property type="protein sequence ID" value="SCV01619.1"/>
    <property type="molecule type" value="Genomic_DNA"/>
</dbReference>
<dbReference type="GO" id="GO:0046872">
    <property type="term" value="F:metal ion binding"/>
    <property type="evidence" value="ECO:0007669"/>
    <property type="project" value="UniProtKB-KW"/>
</dbReference>
<dbReference type="SUPFAM" id="SSF51197">
    <property type="entry name" value="Clavaminate synthase-like"/>
    <property type="match status" value="1"/>
</dbReference>
<dbReference type="OrthoDB" id="93019at2759"/>
<evidence type="ECO:0000256" key="1">
    <source>
        <dbReference type="ARBA" id="ARBA00001954"/>
    </source>
</evidence>
<keyword evidence="9" id="KW-1185">Reference proteome</keyword>
<dbReference type="Gene3D" id="3.60.130.10">
    <property type="entry name" value="Clavaminate synthase-like"/>
    <property type="match status" value="1"/>
</dbReference>
<dbReference type="Pfam" id="PF02668">
    <property type="entry name" value="TauD"/>
    <property type="match status" value="1"/>
</dbReference>
<comment type="cofactor">
    <cofactor evidence="1">
        <name>Fe(2+)</name>
        <dbReference type="ChEBI" id="CHEBI:29033"/>
    </cofactor>
</comment>
<dbReference type="Proteomes" id="UP000191024">
    <property type="component" value="Chromosome G"/>
</dbReference>
<dbReference type="PANTHER" id="PTHR43779">
    <property type="entry name" value="DIOXYGENASE RV0097-RELATED"/>
    <property type="match status" value="1"/>
</dbReference>
<evidence type="ECO:0000256" key="3">
    <source>
        <dbReference type="ARBA" id="ARBA00022723"/>
    </source>
</evidence>
<protein>
    <submittedName>
        <fullName evidence="8">LAMI_0G12618g1_1</fullName>
    </submittedName>
</protein>
<dbReference type="PANTHER" id="PTHR43779:SF2">
    <property type="entry name" value="ALPHA-KETOGLUTARATE-DEPENDENT XANTHINE DIOXYGENASE XAN1"/>
    <property type="match status" value="1"/>
</dbReference>
<keyword evidence="5" id="KW-0560">Oxidoreductase</keyword>
<keyword evidence="6" id="KW-0408">Iron</keyword>
<keyword evidence="4" id="KW-0223">Dioxygenase</keyword>
<dbReference type="InterPro" id="IPR003819">
    <property type="entry name" value="TauD/TfdA-like"/>
</dbReference>
<keyword evidence="3" id="KW-0479">Metal-binding</keyword>
<dbReference type="InterPro" id="IPR042098">
    <property type="entry name" value="TauD-like_sf"/>
</dbReference>
<reference evidence="8 9" key="1">
    <citation type="submission" date="2016-03" db="EMBL/GenBank/DDBJ databases">
        <authorList>
            <person name="Devillers H."/>
        </authorList>
    </citation>
    <scope>NUCLEOTIDE SEQUENCE [LARGE SCALE GENOMIC DNA]</scope>
    <source>
        <strain evidence="8">CBS 11717</strain>
    </source>
</reference>
<evidence type="ECO:0000313" key="8">
    <source>
        <dbReference type="EMBL" id="SCV01619.1"/>
    </source>
</evidence>
<evidence type="ECO:0000256" key="2">
    <source>
        <dbReference type="ARBA" id="ARBA00005896"/>
    </source>
</evidence>
<dbReference type="STRING" id="1230905.A0A1G4KBI4"/>
<sequence>MVVKVTPLEGKPLGATIELPEGCNDPSALSEEDFKTLYEAVHKYLVVVIPGMENLEPESQWKLTKRFDPTCDQLGGAYGHGKEFRHENSVLKRDGTSIPGQPQVQVLGQGTWPAGHHGLGEIELRHPTHFDFHHDPLTEKQAFEEDLTRFYRWHIDSALYGLSPPVATTLLGIHVPPHSRKQKILYEDNGDVLDVTQGATAFISGANAFKLLSPEMQERALGTTVVYAPHPYIFISPARATSDGLTMVSEGKETPLDQLPPWEESKIKRLPLVWTNPVTKEHHLQVHGCCLNGLELPDGTKLGLEEARKEVHKMMRPAIAPDNVYAHSWNKGDLVIFFNRGVWHAVTGQFKPGERRLMHQCNIASGLDPYTAKQAQGAAA</sequence>
<gene>
    <name evidence="8" type="ORF">LAMI_0G12618G</name>
</gene>